<accession>A0ABN3D3S7</accession>
<keyword evidence="1" id="KW-0233">DNA recombination</keyword>
<gene>
    <name evidence="2" type="ORF">GCM10009850_119480</name>
</gene>
<name>A0ABN3D3S7_9ACTN</name>
<organism evidence="2 3">
    <name type="scientific">Nonomuraea monospora</name>
    <dbReference type="NCBI Taxonomy" id="568818"/>
    <lineage>
        <taxon>Bacteria</taxon>
        <taxon>Bacillati</taxon>
        <taxon>Actinomycetota</taxon>
        <taxon>Actinomycetes</taxon>
        <taxon>Streptosporangiales</taxon>
        <taxon>Streptosporangiaceae</taxon>
        <taxon>Nonomuraea</taxon>
    </lineage>
</organism>
<comment type="caution">
    <text evidence="2">The sequence shown here is derived from an EMBL/GenBank/DDBJ whole genome shotgun (WGS) entry which is preliminary data.</text>
</comment>
<evidence type="ECO:0000313" key="3">
    <source>
        <dbReference type="Proteomes" id="UP001499843"/>
    </source>
</evidence>
<evidence type="ECO:0000313" key="2">
    <source>
        <dbReference type="EMBL" id="GAA2216479.1"/>
    </source>
</evidence>
<protein>
    <recommendedName>
        <fullName evidence="4">Integrase</fullName>
    </recommendedName>
</protein>
<dbReference type="Gene3D" id="1.10.443.10">
    <property type="entry name" value="Intergrase catalytic core"/>
    <property type="match status" value="1"/>
</dbReference>
<dbReference type="Proteomes" id="UP001499843">
    <property type="component" value="Unassembled WGS sequence"/>
</dbReference>
<keyword evidence="3" id="KW-1185">Reference proteome</keyword>
<dbReference type="InterPro" id="IPR013762">
    <property type="entry name" value="Integrase-like_cat_sf"/>
</dbReference>
<dbReference type="SUPFAM" id="SSF56349">
    <property type="entry name" value="DNA breaking-rejoining enzymes"/>
    <property type="match status" value="1"/>
</dbReference>
<evidence type="ECO:0000256" key="1">
    <source>
        <dbReference type="ARBA" id="ARBA00023172"/>
    </source>
</evidence>
<proteinExistence type="predicted"/>
<dbReference type="InterPro" id="IPR011010">
    <property type="entry name" value="DNA_brk_join_enz"/>
</dbReference>
<evidence type="ECO:0008006" key="4">
    <source>
        <dbReference type="Google" id="ProtNLM"/>
    </source>
</evidence>
<sequence>MILVDPTSGLSAKAPKSFIGKTLTLDQQRRLFQRWTTDPAVHPHEALLGILALLHGASSSEVRHLRLDAIDRPGRTIRLGQRPRPVPLDPVSWTTIQRCVAHRENQRTSNPHLMVTKGTKAGRNPASVAYVSHVLDPAGISPRTLRSTRLIDLVNAMDAKLVAAAFGMNPEGVMIYLADRVDSDRMPETMA</sequence>
<reference evidence="2 3" key="1">
    <citation type="journal article" date="2019" name="Int. J. Syst. Evol. Microbiol.">
        <title>The Global Catalogue of Microorganisms (GCM) 10K type strain sequencing project: providing services to taxonomists for standard genome sequencing and annotation.</title>
        <authorList>
            <consortium name="The Broad Institute Genomics Platform"/>
            <consortium name="The Broad Institute Genome Sequencing Center for Infectious Disease"/>
            <person name="Wu L."/>
            <person name="Ma J."/>
        </authorList>
    </citation>
    <scope>NUCLEOTIDE SEQUENCE [LARGE SCALE GENOMIC DNA]</scope>
    <source>
        <strain evidence="2 3">JCM 16114</strain>
    </source>
</reference>
<dbReference type="EMBL" id="BAAAQX010000071">
    <property type="protein sequence ID" value="GAA2216479.1"/>
    <property type="molecule type" value="Genomic_DNA"/>
</dbReference>